<evidence type="ECO:0000256" key="3">
    <source>
        <dbReference type="ARBA" id="ARBA00022840"/>
    </source>
</evidence>
<dbReference type="SUPFAM" id="SSF52540">
    <property type="entry name" value="P-loop containing nucleoside triphosphate hydrolases"/>
    <property type="match status" value="1"/>
</dbReference>
<dbReference type="GO" id="GO:0005524">
    <property type="term" value="F:ATP binding"/>
    <property type="evidence" value="ECO:0007669"/>
    <property type="project" value="UniProtKB-KW"/>
</dbReference>
<evidence type="ECO:0000313" key="7">
    <source>
        <dbReference type="Proteomes" id="UP000240009"/>
    </source>
</evidence>
<evidence type="ECO:0000256" key="2">
    <source>
        <dbReference type="ARBA" id="ARBA00022741"/>
    </source>
</evidence>
<evidence type="ECO:0000256" key="1">
    <source>
        <dbReference type="ARBA" id="ARBA00006611"/>
    </source>
</evidence>
<evidence type="ECO:0000259" key="5">
    <source>
        <dbReference type="Pfam" id="PF00437"/>
    </source>
</evidence>
<accession>A0A2S8FYA1</accession>
<keyword evidence="4" id="KW-0812">Transmembrane</keyword>
<evidence type="ECO:0000313" key="6">
    <source>
        <dbReference type="EMBL" id="PQO36824.1"/>
    </source>
</evidence>
<dbReference type="Gene3D" id="3.40.50.300">
    <property type="entry name" value="P-loop containing nucleotide triphosphate hydrolases"/>
    <property type="match status" value="1"/>
</dbReference>
<dbReference type="Proteomes" id="UP000240009">
    <property type="component" value="Unassembled WGS sequence"/>
</dbReference>
<proteinExistence type="inferred from homology"/>
<dbReference type="AlphaFoldDB" id="A0A2S8FYA1"/>
<dbReference type="InterPro" id="IPR027417">
    <property type="entry name" value="P-loop_NTPase"/>
</dbReference>
<name>A0A2S8FYA1_9BACT</name>
<keyword evidence="2" id="KW-0547">Nucleotide-binding</keyword>
<keyword evidence="4" id="KW-0472">Membrane</keyword>
<organism evidence="6 7">
    <name type="scientific">Blastopirellula marina</name>
    <dbReference type="NCBI Taxonomy" id="124"/>
    <lineage>
        <taxon>Bacteria</taxon>
        <taxon>Pseudomonadati</taxon>
        <taxon>Planctomycetota</taxon>
        <taxon>Planctomycetia</taxon>
        <taxon>Pirellulales</taxon>
        <taxon>Pirellulaceae</taxon>
        <taxon>Blastopirellula</taxon>
    </lineage>
</organism>
<protein>
    <recommendedName>
        <fullName evidence="5">Bacterial type II secretion system protein E domain-containing protein</fullName>
    </recommendedName>
</protein>
<dbReference type="InterPro" id="IPR001482">
    <property type="entry name" value="T2SS/T4SS_dom"/>
</dbReference>
<comment type="caution">
    <text evidence="6">The sequence shown here is derived from an EMBL/GenBank/DDBJ whole genome shotgun (WGS) entry which is preliminary data.</text>
</comment>
<dbReference type="Pfam" id="PF00437">
    <property type="entry name" value="T2SSE"/>
    <property type="match status" value="1"/>
</dbReference>
<dbReference type="Gene3D" id="3.30.450.90">
    <property type="match status" value="1"/>
</dbReference>
<evidence type="ECO:0000256" key="4">
    <source>
        <dbReference type="SAM" id="Phobius"/>
    </source>
</evidence>
<dbReference type="GO" id="GO:0016887">
    <property type="term" value="F:ATP hydrolysis activity"/>
    <property type="evidence" value="ECO:0007669"/>
    <property type="project" value="TreeGrafter"/>
</dbReference>
<dbReference type="EMBL" id="PUIA01000017">
    <property type="protein sequence ID" value="PQO36824.1"/>
    <property type="molecule type" value="Genomic_DNA"/>
</dbReference>
<dbReference type="RefSeq" id="WP_105351160.1">
    <property type="nucleotide sequence ID" value="NZ_PUIA01000017.1"/>
</dbReference>
<reference evidence="6 7" key="1">
    <citation type="submission" date="2018-02" db="EMBL/GenBank/DDBJ databases">
        <title>Comparative genomes isolates from brazilian mangrove.</title>
        <authorList>
            <person name="Araujo J.E."/>
            <person name="Taketani R.G."/>
            <person name="Silva M.C.P."/>
            <person name="Loureco M.V."/>
            <person name="Andreote F.D."/>
        </authorList>
    </citation>
    <scope>NUCLEOTIDE SEQUENCE [LARGE SCALE GENOMIC DNA]</scope>
    <source>
        <strain evidence="6 7">HEX-2 MGV</strain>
    </source>
</reference>
<comment type="similarity">
    <text evidence="1">Belongs to the GSP E family.</text>
</comment>
<dbReference type="OrthoDB" id="244550at2"/>
<keyword evidence="3" id="KW-0067">ATP-binding</keyword>
<gene>
    <name evidence="6" type="ORF">C5Y96_06560</name>
</gene>
<feature type="domain" description="Bacterial type II secretion system protein E" evidence="5">
    <location>
        <begin position="213"/>
        <end position="600"/>
    </location>
</feature>
<dbReference type="GO" id="GO:0005886">
    <property type="term" value="C:plasma membrane"/>
    <property type="evidence" value="ECO:0007669"/>
    <property type="project" value="TreeGrafter"/>
</dbReference>
<feature type="transmembrane region" description="Helical" evidence="4">
    <location>
        <begin position="120"/>
        <end position="139"/>
    </location>
</feature>
<sequence>MRRIAFLILALLFVGLATASLGFESPLLAQDEGAAAPVPAAAPAAPAATPAVATNPTDEGFFVNPFLLLLVIFLFCAWVYSTDWIGQDCPERKLPQGTWVTMNVFAFGLTYWLFCAAIPYFAGFLLAILAWAIPLGMYIKTRNNLLDPHERVMTKDHIRYVMGTWSGGKVKRELKEAWDQGPAIQIAAMGGDPAKNTENLYTARKMPDAYVWVKELIYEMIARRASKVMMDYTKETVAMRYLIDGVWLAGENRDRESSDQMLAVLKVICNLNPNERRARQSGEFEIKYDVKKKVLCSLNSQGTQTGERAILAVPAVTAKLETFEDLGMREGMIQEVKGLMGAPNGLFVFTARPEGGFTTLWHTGLSSTDRLMRDFAGIELKNSREPEVMNIALKYYDPDAGEAPEAVLTSVIRNQPDALFVRRIDSPEVFGILLDQANSKRMCFTTVNAKDDCAEAVLRLLSLKVPADEYASALNGVLYTRLCRRLCKGCREEFQPSAALLKRLGIPPSKVDKLYKTPTPPGPDDPKKPPCEHCGGIGYYGRVGIFELMKVDDGIRRAITKTPKLEAIRAASKQAGNKTLQEEAIRLVATGVTSIEEISRVLKE</sequence>
<keyword evidence="4" id="KW-1133">Transmembrane helix</keyword>
<feature type="transmembrane region" description="Helical" evidence="4">
    <location>
        <begin position="66"/>
        <end position="85"/>
    </location>
</feature>
<dbReference type="PANTHER" id="PTHR30258">
    <property type="entry name" value="TYPE II SECRETION SYSTEM PROTEIN GSPE-RELATED"/>
    <property type="match status" value="1"/>
</dbReference>
<dbReference type="PANTHER" id="PTHR30258:SF2">
    <property type="entry name" value="COMG OPERON PROTEIN 1"/>
    <property type="match status" value="1"/>
</dbReference>